<evidence type="ECO:0000313" key="2">
    <source>
        <dbReference type="Proteomes" id="UP001281731"/>
    </source>
</evidence>
<dbReference type="Proteomes" id="UP001281731">
    <property type="component" value="Unassembled WGS sequence"/>
</dbReference>
<protein>
    <submittedName>
        <fullName evidence="1">Uncharacterized protein</fullName>
    </submittedName>
</protein>
<gene>
    <name evidence="1" type="ORF">R6G80_01230</name>
</gene>
<dbReference type="RefSeq" id="WP_320756237.1">
    <property type="nucleotide sequence ID" value="NZ_CP171105.1"/>
</dbReference>
<dbReference type="AlphaFoldDB" id="A0AAW9HK98"/>
<proteinExistence type="predicted"/>
<comment type="caution">
    <text evidence="1">The sequence shown here is derived from an EMBL/GenBank/DDBJ whole genome shotgun (WGS) entry which is preliminary data.</text>
</comment>
<name>A0AAW9HK98_9ACTO</name>
<accession>A0AAW9HK98</accession>
<dbReference type="InterPro" id="IPR027417">
    <property type="entry name" value="P-loop_NTPase"/>
</dbReference>
<evidence type="ECO:0000313" key="1">
    <source>
        <dbReference type="EMBL" id="MDY5154353.1"/>
    </source>
</evidence>
<sequence length="404" mass="42596">MATEPHHLITLYAPTDAVRSAVWNVMELAGVKPAILTSQRAPGGVLQLVEVRAGKPMVRAQFHPLYAPYLAEGSVDIVLPEQEEDLLELVVAAGSTQRGKIIGVVGVNGGVGASVTAIWLAKEIRESAKAQKVVGFGGAAGFGSGAGYGSGEATRFGDAGYGGVGSGGAGFGGVATSGALRQGYGHATGDSHTSMMEETVCLVDMDPSGWGLEGYCGIEDAPGLRWQDIREEDGVLLPGRVSAALPRALGIPILTGDERGGVPGRGDVGRWALDALSQAFTITIVDLPREALWGHNPSMTTWKNWCDVLILHSGESYREFMALEQAVARCEEDGGGRPPILRCAALGSSLGMGAAWSEKLGRPVRVIRKLRNFTQDCEHGLYVGHRRRSTTAKDIRALMKDVLA</sequence>
<organism evidence="1 2">
    <name type="scientific">Actinotignum urinale</name>
    <dbReference type="NCBI Taxonomy" id="190146"/>
    <lineage>
        <taxon>Bacteria</taxon>
        <taxon>Bacillati</taxon>
        <taxon>Actinomycetota</taxon>
        <taxon>Actinomycetes</taxon>
        <taxon>Actinomycetales</taxon>
        <taxon>Actinomycetaceae</taxon>
        <taxon>Actinotignum</taxon>
    </lineage>
</organism>
<dbReference type="Gene3D" id="3.40.50.300">
    <property type="entry name" value="P-loop containing nucleotide triphosphate hydrolases"/>
    <property type="match status" value="1"/>
</dbReference>
<reference evidence="1" key="1">
    <citation type="submission" date="2023-10" db="EMBL/GenBank/DDBJ databases">
        <title>Whole Genome based description of the genera Actinobaculum and Actinotignum reveals a complex phylogenetic relationship within the species included in the genus Actinotignum.</title>
        <authorList>
            <person name="Jensen C.S."/>
            <person name="Dargis R."/>
            <person name="Kemp M."/>
            <person name="Christensen J.J."/>
        </authorList>
    </citation>
    <scope>NUCLEOTIDE SEQUENCE</scope>
    <source>
        <strain evidence="1">SLA_B511</strain>
    </source>
</reference>
<dbReference type="EMBL" id="JAWNGC010000001">
    <property type="protein sequence ID" value="MDY5154353.1"/>
    <property type="molecule type" value="Genomic_DNA"/>
</dbReference>